<evidence type="ECO:0000313" key="1">
    <source>
        <dbReference type="EMBL" id="WZC48300.1"/>
    </source>
</evidence>
<dbReference type="Proteomes" id="UP001440612">
    <property type="component" value="Chromosome"/>
</dbReference>
<name>A0ABZ2V2Y2_9RHOB</name>
<accession>A0ABZ2V2Y2</accession>
<dbReference type="EMBL" id="CP150951">
    <property type="protein sequence ID" value="WZC48300.1"/>
    <property type="molecule type" value="Genomic_DNA"/>
</dbReference>
<sequence>MEPEFVDGVIFDALTFLRSAANQNGPEIITFALYFDHEGSALSVCADTIENSQRTVDQTNSFNFKYFSKAIEHSDLEKASLWQCNIGRSLSVGDFKHVNLARRDMPSHMSATKLFLEMPKGIMRHTHSILAVCDPRNQIVFATSTENDEVGLVWSPPTNT</sequence>
<protein>
    <submittedName>
        <fullName evidence="1">Uncharacterized protein</fullName>
    </submittedName>
</protein>
<evidence type="ECO:0000313" key="2">
    <source>
        <dbReference type="Proteomes" id="UP001440612"/>
    </source>
</evidence>
<dbReference type="RefSeq" id="WP_341366417.1">
    <property type="nucleotide sequence ID" value="NZ_CP150951.2"/>
</dbReference>
<gene>
    <name evidence="1" type="ORF">AABB29_15730</name>
</gene>
<keyword evidence="2" id="KW-1185">Reference proteome</keyword>
<organism evidence="1 2">
    <name type="scientific">Yoonia phaeophyticola</name>
    <dbReference type="NCBI Taxonomy" id="3137369"/>
    <lineage>
        <taxon>Bacteria</taxon>
        <taxon>Pseudomonadati</taxon>
        <taxon>Pseudomonadota</taxon>
        <taxon>Alphaproteobacteria</taxon>
        <taxon>Rhodobacterales</taxon>
        <taxon>Paracoccaceae</taxon>
        <taxon>Yoonia</taxon>
    </lineage>
</organism>
<proteinExistence type="predicted"/>
<reference evidence="2" key="1">
    <citation type="submission" date="2024-04" db="EMBL/GenBank/DDBJ databases">
        <title>Phylogenomic analyses of a clade within the roseobacter group suggest taxonomic reassignments of species of the genera Aestuariivita, Citreicella, Loktanella, Nautella, Pelagibaca, Ruegeria, Thalassobius, Thiobacimonas and Tropicibacter, and the proposal o.</title>
        <authorList>
            <person name="Jeon C.O."/>
        </authorList>
    </citation>
    <scope>NUCLEOTIDE SEQUENCE [LARGE SCALE GENOMIC DNA]</scope>
    <source>
        <strain evidence="2">BS5-3</strain>
    </source>
</reference>